<gene>
    <name evidence="2" type="ORF">BZ3500_MVSOF-1268-A1-R1_C100G00552</name>
</gene>
<accession>A0A2X0LLC5</accession>
<name>A0A2X0LLC5_9BASI</name>
<evidence type="ECO:0000313" key="2">
    <source>
        <dbReference type="EMBL" id="SCZ99823.1"/>
    </source>
</evidence>
<reference evidence="3" key="1">
    <citation type="submission" date="2016-10" db="EMBL/GenBank/DDBJ databases">
        <authorList>
            <person name="Jeantristanb JTB J.-T."/>
            <person name="Ricardo R."/>
        </authorList>
    </citation>
    <scope>NUCLEOTIDE SEQUENCE [LARGE SCALE GENOMIC DNA]</scope>
</reference>
<organism evidence="2 3">
    <name type="scientific">Microbotryum saponariae</name>
    <dbReference type="NCBI Taxonomy" id="289078"/>
    <lineage>
        <taxon>Eukaryota</taxon>
        <taxon>Fungi</taxon>
        <taxon>Dikarya</taxon>
        <taxon>Basidiomycota</taxon>
        <taxon>Pucciniomycotina</taxon>
        <taxon>Microbotryomycetes</taxon>
        <taxon>Microbotryales</taxon>
        <taxon>Microbotryaceae</taxon>
        <taxon>Microbotryum</taxon>
    </lineage>
</organism>
<protein>
    <submittedName>
        <fullName evidence="2">BZ3500_MvSof-1268-A1-R1_C100g00552 protein</fullName>
    </submittedName>
</protein>
<dbReference type="EMBL" id="FMWP01000099">
    <property type="protein sequence ID" value="SCZ99823.1"/>
    <property type="molecule type" value="Genomic_DNA"/>
</dbReference>
<evidence type="ECO:0000256" key="1">
    <source>
        <dbReference type="SAM" id="MobiDB-lite"/>
    </source>
</evidence>
<dbReference type="Proteomes" id="UP000249723">
    <property type="component" value="Unassembled WGS sequence"/>
</dbReference>
<feature type="region of interest" description="Disordered" evidence="1">
    <location>
        <begin position="31"/>
        <end position="50"/>
    </location>
</feature>
<sequence>MVADVFTKALGPKFFGTHCYALGLRTRHPRLKSTSRSRGGGRAWDLGARSEPGPLAQPQARWLWTRGARVSYLSSGQLQGQTWTYSAAECKAFSCDTCKAAKAVECRSWNFSELGVATAGATVGRVDVGYGCDGRSDWEKSQGGTDAV</sequence>
<proteinExistence type="predicted"/>
<evidence type="ECO:0000313" key="3">
    <source>
        <dbReference type="Proteomes" id="UP000249723"/>
    </source>
</evidence>
<keyword evidence="3" id="KW-1185">Reference proteome</keyword>
<dbReference type="AlphaFoldDB" id="A0A2X0LLC5"/>